<dbReference type="InterPro" id="IPR036890">
    <property type="entry name" value="HATPase_C_sf"/>
</dbReference>
<name>A0ABW8I0H6_9BACL</name>
<reference evidence="1 2" key="1">
    <citation type="submission" date="2024-11" db="EMBL/GenBank/DDBJ databases">
        <title>Identification and Characterization of a Novel Fosfomycin Bacillithiol Transferase FosB8 in Paenibacillus illinoisensis.</title>
        <authorList>
            <person name="Lu W."/>
        </authorList>
    </citation>
    <scope>NUCLEOTIDE SEQUENCE [LARGE SCALE GENOMIC DNA]</scope>
    <source>
        <strain evidence="1 2">WP77</strain>
    </source>
</reference>
<keyword evidence="2" id="KW-1185">Reference proteome</keyword>
<dbReference type="SUPFAM" id="SSF55874">
    <property type="entry name" value="ATPase domain of HSP90 chaperone/DNA topoisomerase II/histidine kinase"/>
    <property type="match status" value="1"/>
</dbReference>
<dbReference type="EMBL" id="JBIYSL010000005">
    <property type="protein sequence ID" value="MFK0524732.1"/>
    <property type="molecule type" value="Genomic_DNA"/>
</dbReference>
<dbReference type="RefSeq" id="WP_402877333.1">
    <property type="nucleotide sequence ID" value="NZ_JBIYSL010000005.1"/>
</dbReference>
<dbReference type="Proteomes" id="UP001618531">
    <property type="component" value="Unassembled WGS sequence"/>
</dbReference>
<evidence type="ECO:0000313" key="2">
    <source>
        <dbReference type="Proteomes" id="UP001618531"/>
    </source>
</evidence>
<gene>
    <name evidence="1" type="ORF">ACINKY_21260</name>
</gene>
<keyword evidence="1" id="KW-0547">Nucleotide-binding</keyword>
<evidence type="ECO:0000313" key="1">
    <source>
        <dbReference type="EMBL" id="MFK0524732.1"/>
    </source>
</evidence>
<keyword evidence="1" id="KW-0067">ATP-binding</keyword>
<sequence>MEVYLPKNFTRRSMYDIIGQIVNEDRQPISKKVTLNLCELDFIDPAGVTVLSNLQEWLVKKGVEVGYRTPSLEVFKTKTALRYMDDSLFFEQHLGKKIRDDASPRETTQPLTFVEVKDSFQWFERIISWLARRINVTTESLANLKMCLQEIFNNIRDHSSESLGCAFIQHYPNKNEVTIAISDFGVGIPYNISKIRPSLNDAQCISEATIEGFSTKSNPQNRGAGLVTLIDNVVRDNKGTVFIHSNYGVLECKWDNKNDILKSPRLKNTLYPGTLIEINLRTDNIENVENDEEDFEW</sequence>
<protein>
    <submittedName>
        <fullName evidence="1">ATP-binding protein</fullName>
    </submittedName>
</protein>
<dbReference type="GO" id="GO:0005524">
    <property type="term" value="F:ATP binding"/>
    <property type="evidence" value="ECO:0007669"/>
    <property type="project" value="UniProtKB-KW"/>
</dbReference>
<proteinExistence type="predicted"/>
<comment type="caution">
    <text evidence="1">The sequence shown here is derived from an EMBL/GenBank/DDBJ whole genome shotgun (WGS) entry which is preliminary data.</text>
</comment>
<organism evidence="1 2">
    <name type="scientific">Paenibacillus illinoisensis</name>
    <dbReference type="NCBI Taxonomy" id="59845"/>
    <lineage>
        <taxon>Bacteria</taxon>
        <taxon>Bacillati</taxon>
        <taxon>Bacillota</taxon>
        <taxon>Bacilli</taxon>
        <taxon>Bacillales</taxon>
        <taxon>Paenibacillaceae</taxon>
        <taxon>Paenibacillus</taxon>
    </lineage>
</organism>
<dbReference type="Gene3D" id="3.30.565.10">
    <property type="entry name" value="Histidine kinase-like ATPase, C-terminal domain"/>
    <property type="match status" value="1"/>
</dbReference>
<accession>A0ABW8I0H6</accession>